<dbReference type="AlphaFoldDB" id="A0A2A3EHJ7"/>
<dbReference type="PANTHER" id="PTHR16238">
    <property type="entry name" value="GEM-ASSOCIATED PROTEIN 8"/>
    <property type="match status" value="1"/>
</dbReference>
<dbReference type="STRING" id="94128.A0A2A3EHJ7"/>
<dbReference type="OrthoDB" id="5989213at2759"/>
<dbReference type="InterPro" id="IPR034754">
    <property type="entry name" value="GEMIN8"/>
</dbReference>
<evidence type="ECO:0000313" key="1">
    <source>
        <dbReference type="EMBL" id="PBC31190.1"/>
    </source>
</evidence>
<dbReference type="GO" id="GO:0032797">
    <property type="term" value="C:SMN complex"/>
    <property type="evidence" value="ECO:0007669"/>
    <property type="project" value="InterPro"/>
</dbReference>
<keyword evidence="2" id="KW-1185">Reference proteome</keyword>
<proteinExistence type="predicted"/>
<sequence>MEFVGIQRVRSRKRRRHLKKQRREQIKFEVKSAKRLGFISERCNIFISKEKLITDTMQANSFWENYTAAQEWQKRHSIIWWKTRCIALEHENQILRDKLKSVIREKDQRHSLNVKKKNDYKRTNVEEECEETTSSEESGNIEFHINEEMMNFLEQSMRHKFELKKLRESEISIKKKKEEEENMNIQGGATWMHTRNSNAKLLYGDASSTILAMETALQATVDRHRDKAKPQYWPIIPLKP</sequence>
<dbReference type="GO" id="GO:0000387">
    <property type="term" value="P:spliceosomal snRNP assembly"/>
    <property type="evidence" value="ECO:0007669"/>
    <property type="project" value="InterPro"/>
</dbReference>
<evidence type="ECO:0000313" key="2">
    <source>
        <dbReference type="Proteomes" id="UP000242457"/>
    </source>
</evidence>
<organism evidence="1 2">
    <name type="scientific">Apis cerana cerana</name>
    <name type="common">Oriental honeybee</name>
    <dbReference type="NCBI Taxonomy" id="94128"/>
    <lineage>
        <taxon>Eukaryota</taxon>
        <taxon>Metazoa</taxon>
        <taxon>Ecdysozoa</taxon>
        <taxon>Arthropoda</taxon>
        <taxon>Hexapoda</taxon>
        <taxon>Insecta</taxon>
        <taxon>Pterygota</taxon>
        <taxon>Neoptera</taxon>
        <taxon>Endopterygota</taxon>
        <taxon>Hymenoptera</taxon>
        <taxon>Apocrita</taxon>
        <taxon>Aculeata</taxon>
        <taxon>Apoidea</taxon>
        <taxon>Anthophila</taxon>
        <taxon>Apidae</taxon>
        <taxon>Apis</taxon>
    </lineage>
</organism>
<gene>
    <name evidence="1" type="ORF">APICC_06012</name>
</gene>
<dbReference type="Proteomes" id="UP000242457">
    <property type="component" value="Unassembled WGS sequence"/>
</dbReference>
<protein>
    <submittedName>
        <fullName evidence="1">Gem-associated protein</fullName>
    </submittedName>
</protein>
<dbReference type="Pfam" id="PF15348">
    <property type="entry name" value="GEMIN8"/>
    <property type="match status" value="1"/>
</dbReference>
<dbReference type="EMBL" id="KZ288245">
    <property type="protein sequence ID" value="PBC31190.1"/>
    <property type="molecule type" value="Genomic_DNA"/>
</dbReference>
<dbReference type="PANTHER" id="PTHR16238:SF7">
    <property type="entry name" value="GEM-ASSOCIATED PROTEIN 8"/>
    <property type="match status" value="1"/>
</dbReference>
<accession>A0A2A3EHJ7</accession>
<reference evidence="1 2" key="1">
    <citation type="submission" date="2014-07" db="EMBL/GenBank/DDBJ databases">
        <title>Genomic and transcriptomic analysis on Apis cerana provide comprehensive insights into honey bee biology.</title>
        <authorList>
            <person name="Diao Q."/>
            <person name="Sun L."/>
            <person name="Zheng H."/>
            <person name="Zheng H."/>
            <person name="Xu S."/>
            <person name="Wang S."/>
            <person name="Zeng Z."/>
            <person name="Hu F."/>
            <person name="Su S."/>
            <person name="Wu J."/>
        </authorList>
    </citation>
    <scope>NUCLEOTIDE SEQUENCE [LARGE SCALE GENOMIC DNA]</scope>
    <source>
        <tissue evidence="1">Pupae without intestine</tissue>
    </source>
</reference>
<name>A0A2A3EHJ7_APICC</name>